<dbReference type="GO" id="GO:0007204">
    <property type="term" value="P:positive regulation of cytosolic calcium ion concentration"/>
    <property type="evidence" value="ECO:0007669"/>
    <property type="project" value="TreeGrafter"/>
</dbReference>
<dbReference type="Ensembl" id="ENSSFOT00015014444.2">
    <property type="protein sequence ID" value="ENSSFOP00015014272.1"/>
    <property type="gene ID" value="ENSSFOG00015009207.2"/>
</dbReference>
<reference evidence="19" key="2">
    <citation type="submission" date="2025-08" db="UniProtKB">
        <authorList>
            <consortium name="Ensembl"/>
        </authorList>
    </citation>
    <scope>IDENTIFICATION</scope>
</reference>
<evidence type="ECO:0000256" key="10">
    <source>
        <dbReference type="ARBA" id="ARBA00023170"/>
    </source>
</evidence>
<dbReference type="GO" id="GO:0009897">
    <property type="term" value="C:external side of plasma membrane"/>
    <property type="evidence" value="ECO:0007669"/>
    <property type="project" value="TreeGrafter"/>
</dbReference>
<keyword evidence="6 17" id="KW-1133">Transmembrane helix</keyword>
<dbReference type="GO" id="GO:0006955">
    <property type="term" value="P:immune response"/>
    <property type="evidence" value="ECO:0007669"/>
    <property type="project" value="TreeGrafter"/>
</dbReference>
<evidence type="ECO:0000256" key="2">
    <source>
        <dbReference type="ARBA" id="ARBA00011129"/>
    </source>
</evidence>
<dbReference type="GeneID" id="108920029"/>
<dbReference type="PROSITE" id="PS50262">
    <property type="entry name" value="G_PROTEIN_RECEP_F1_2"/>
    <property type="match status" value="1"/>
</dbReference>
<dbReference type="GeneTree" id="ENSGT01130000278303"/>
<dbReference type="GO" id="GO:0016493">
    <property type="term" value="F:C-C chemokine receptor activity"/>
    <property type="evidence" value="ECO:0007669"/>
    <property type="project" value="TreeGrafter"/>
</dbReference>
<feature type="region of interest" description="Disordered" evidence="16">
    <location>
        <begin position="1"/>
        <end position="21"/>
    </location>
</feature>
<dbReference type="SUPFAM" id="SSF81321">
    <property type="entry name" value="Family A G protein-coupled receptor-like"/>
    <property type="match status" value="1"/>
</dbReference>
<comment type="subunit">
    <text evidence="2">Interacts with MTUS1.</text>
</comment>
<comment type="function">
    <text evidence="14">Receptor for angiotensin II, a vasoconstricting peptide. Signals primarily via a non-canonical G-protein- and beta-arrestin independent pathways. Cooperates with MTUS1 to inhibit ERK2 activation and cell proliferation.</text>
</comment>
<dbReference type="Proteomes" id="UP000694397">
    <property type="component" value="Chromosome 14"/>
</dbReference>
<evidence type="ECO:0000256" key="6">
    <source>
        <dbReference type="ARBA" id="ARBA00022989"/>
    </source>
</evidence>
<reference evidence="19" key="3">
    <citation type="submission" date="2025-09" db="UniProtKB">
        <authorList>
            <consortium name="Ensembl"/>
        </authorList>
    </citation>
    <scope>IDENTIFICATION</scope>
</reference>
<evidence type="ECO:0000313" key="19">
    <source>
        <dbReference type="Ensembl" id="ENSSFOP00015014272.1"/>
    </source>
</evidence>
<protein>
    <recommendedName>
        <fullName evidence="3">Type-2 angiotensin II receptor</fullName>
    </recommendedName>
    <alternativeName>
        <fullName evidence="13">Angiotensin II type-2 receptor</fullName>
    </alternativeName>
</protein>
<dbReference type="GO" id="GO:0019722">
    <property type="term" value="P:calcium-mediated signaling"/>
    <property type="evidence" value="ECO:0007669"/>
    <property type="project" value="TreeGrafter"/>
</dbReference>
<dbReference type="PANTHER" id="PTHR10489">
    <property type="entry name" value="CELL ADHESION MOLECULE"/>
    <property type="match status" value="1"/>
</dbReference>
<keyword evidence="20" id="KW-1185">Reference proteome</keyword>
<dbReference type="InterPro" id="IPR050119">
    <property type="entry name" value="CCR1-9-like"/>
</dbReference>
<dbReference type="GO" id="GO:0030593">
    <property type="term" value="P:neutrophil chemotaxis"/>
    <property type="evidence" value="ECO:0007669"/>
    <property type="project" value="TreeGrafter"/>
</dbReference>
<feature type="transmembrane region" description="Helical" evidence="17">
    <location>
        <begin position="312"/>
        <end position="335"/>
    </location>
</feature>
<feature type="transmembrane region" description="Helical" evidence="17">
    <location>
        <begin position="176"/>
        <end position="198"/>
    </location>
</feature>
<keyword evidence="5 15" id="KW-0812">Transmembrane</keyword>
<evidence type="ECO:0000256" key="16">
    <source>
        <dbReference type="SAM" id="MobiDB-lite"/>
    </source>
</evidence>
<accession>A0A8C9RI67</accession>
<feature type="transmembrane region" description="Helical" evidence="17">
    <location>
        <begin position="231"/>
        <end position="248"/>
    </location>
</feature>
<gene>
    <name evidence="19" type="primary">agtr2</name>
</gene>
<evidence type="ECO:0000256" key="1">
    <source>
        <dbReference type="ARBA" id="ARBA00004651"/>
    </source>
</evidence>
<keyword evidence="8 17" id="KW-0472">Membrane</keyword>
<feature type="transmembrane region" description="Helical" evidence="17">
    <location>
        <begin position="142"/>
        <end position="164"/>
    </location>
</feature>
<evidence type="ECO:0000259" key="18">
    <source>
        <dbReference type="PROSITE" id="PS50262"/>
    </source>
</evidence>
<comment type="similarity">
    <text evidence="15">Belongs to the G-protein coupled receptor 1 family.</text>
</comment>
<dbReference type="GO" id="GO:0019957">
    <property type="term" value="F:C-C chemokine binding"/>
    <property type="evidence" value="ECO:0007669"/>
    <property type="project" value="TreeGrafter"/>
</dbReference>
<organism evidence="19 20">
    <name type="scientific">Scleropages formosus</name>
    <name type="common">Asian bonytongue</name>
    <name type="synonym">Osteoglossum formosum</name>
    <dbReference type="NCBI Taxonomy" id="113540"/>
    <lineage>
        <taxon>Eukaryota</taxon>
        <taxon>Metazoa</taxon>
        <taxon>Chordata</taxon>
        <taxon>Craniata</taxon>
        <taxon>Vertebrata</taxon>
        <taxon>Euteleostomi</taxon>
        <taxon>Actinopterygii</taxon>
        <taxon>Neopterygii</taxon>
        <taxon>Teleostei</taxon>
        <taxon>Osteoglossocephala</taxon>
        <taxon>Osteoglossomorpha</taxon>
        <taxon>Osteoglossiformes</taxon>
        <taxon>Osteoglossidae</taxon>
        <taxon>Scleropages</taxon>
    </lineage>
</organism>
<evidence type="ECO:0000256" key="4">
    <source>
        <dbReference type="ARBA" id="ARBA00022475"/>
    </source>
</evidence>
<feature type="domain" description="G-protein coupled receptors family 1 profile" evidence="18">
    <location>
        <begin position="77"/>
        <end position="332"/>
    </location>
</feature>
<feature type="transmembrane region" description="Helical" evidence="17">
    <location>
        <begin position="98"/>
        <end position="122"/>
    </location>
</feature>
<dbReference type="GO" id="GO:0097746">
    <property type="term" value="P:blood vessel diameter maintenance"/>
    <property type="evidence" value="ECO:0007669"/>
    <property type="project" value="InterPro"/>
</dbReference>
<keyword evidence="7 15" id="KW-0297">G-protein coupled receptor</keyword>
<keyword evidence="9" id="KW-1015">Disulfide bond</keyword>
<evidence type="ECO:0000256" key="15">
    <source>
        <dbReference type="RuleBase" id="RU000688"/>
    </source>
</evidence>
<evidence type="ECO:0000313" key="20">
    <source>
        <dbReference type="Proteomes" id="UP000694397"/>
    </source>
</evidence>
<dbReference type="Pfam" id="PF00001">
    <property type="entry name" value="7tm_1"/>
    <property type="match status" value="1"/>
</dbReference>
<keyword evidence="11" id="KW-0325">Glycoprotein</keyword>
<dbReference type="GO" id="GO:0004945">
    <property type="term" value="F:angiotensin type II receptor activity"/>
    <property type="evidence" value="ECO:0007669"/>
    <property type="project" value="InterPro"/>
</dbReference>
<evidence type="ECO:0000256" key="8">
    <source>
        <dbReference type="ARBA" id="ARBA00023136"/>
    </source>
</evidence>
<comment type="subcellular location">
    <subcellularLocation>
        <location evidence="1">Cell membrane</location>
        <topology evidence="1">Multi-pass membrane protein</topology>
    </subcellularLocation>
</comment>
<evidence type="ECO:0000256" key="14">
    <source>
        <dbReference type="ARBA" id="ARBA00045573"/>
    </source>
</evidence>
<evidence type="ECO:0000256" key="12">
    <source>
        <dbReference type="ARBA" id="ARBA00023224"/>
    </source>
</evidence>
<evidence type="ECO:0000256" key="7">
    <source>
        <dbReference type="ARBA" id="ARBA00023040"/>
    </source>
</evidence>
<dbReference type="InterPro" id="IPR000276">
    <property type="entry name" value="GPCR_Rhodpsn"/>
</dbReference>
<dbReference type="PROSITE" id="PS00237">
    <property type="entry name" value="G_PROTEIN_RECEP_F1_1"/>
    <property type="match status" value="1"/>
</dbReference>
<feature type="transmembrane region" description="Helical" evidence="17">
    <location>
        <begin position="66"/>
        <end position="86"/>
    </location>
</feature>
<evidence type="ECO:0000256" key="11">
    <source>
        <dbReference type="ARBA" id="ARBA00023180"/>
    </source>
</evidence>
<proteinExistence type="inferred from homology"/>
<dbReference type="OrthoDB" id="8804420at2759"/>
<dbReference type="PRINTS" id="PR00237">
    <property type="entry name" value="GPCRRHODOPSN"/>
</dbReference>
<keyword evidence="4" id="KW-1003">Cell membrane</keyword>
<evidence type="ECO:0000256" key="13">
    <source>
        <dbReference type="ARBA" id="ARBA00032126"/>
    </source>
</evidence>
<evidence type="ECO:0000256" key="9">
    <source>
        <dbReference type="ARBA" id="ARBA00023157"/>
    </source>
</evidence>
<dbReference type="AlphaFoldDB" id="A0A8C9RI67"/>
<reference evidence="19 20" key="1">
    <citation type="submission" date="2019-04" db="EMBL/GenBank/DDBJ databases">
        <authorList>
            <consortium name="Wellcome Sanger Institute Data Sharing"/>
        </authorList>
    </citation>
    <scope>NUCLEOTIDE SEQUENCE [LARGE SCALE GENOMIC DNA]</scope>
</reference>
<keyword evidence="12 15" id="KW-0807">Transducer</keyword>
<name>A0A8C9RI67_SCLFO</name>
<dbReference type="InterPro" id="IPR000147">
    <property type="entry name" value="ATII_AT2_rcpt"/>
</dbReference>
<evidence type="ECO:0000256" key="3">
    <source>
        <dbReference type="ARBA" id="ARBA00013651"/>
    </source>
</evidence>
<dbReference type="PANTHER" id="PTHR10489:SF952">
    <property type="entry name" value="TYPE-2 ANGIOTENSIN II RECEPTOR"/>
    <property type="match status" value="1"/>
</dbReference>
<dbReference type="PRINTS" id="PR00636">
    <property type="entry name" value="ANGIOTENSN2R"/>
</dbReference>
<dbReference type="InterPro" id="IPR017452">
    <property type="entry name" value="GPCR_Rhodpsn_7TM"/>
</dbReference>
<dbReference type="InterPro" id="IPR000248">
    <property type="entry name" value="ATII_rcpt"/>
</dbReference>
<dbReference type="GO" id="GO:0006954">
    <property type="term" value="P:inflammatory response"/>
    <property type="evidence" value="ECO:0007669"/>
    <property type="project" value="InterPro"/>
</dbReference>
<dbReference type="Gene3D" id="1.20.1070.10">
    <property type="entry name" value="Rhodopsin 7-helix transmembrane proteins"/>
    <property type="match status" value="1"/>
</dbReference>
<keyword evidence="10 15" id="KW-0675">Receptor</keyword>
<sequence length="390" mass="43454">MNKNPSIKQARHSSSEGLMRNPGTAMTTALPSSLPATNVSLGDHTSNVSCSNILATQHQNVIVPTVYSIIFLLGFMGNSLVVFVLCQRGARSTVANIYMLNLALSDMFFLASLPFWAVYYYFDYNWPFGTLLCKLCGSLLSLNVYASIFFITCMSVDRYLAIIYPFQAQRRRNLCGARSVACVVWVVAAIASIPTAVFRDTHHLEELGVTACVMHYPQPRWLVGLAMTKNTLGFLLPFAIIASCYCAIARHLLETSALDRSSSNLDHVLRMVVAVVLAFFICWFPFHVLTFLNALTTLRVLRACWLEEAISAALPFSLCLGFANSAINPFLYCFVGNHFRERLSRLHDSMLPSLAQKRGSVSTRLSSFSRKLSDLKDLRPAETVEQLKML</sequence>
<dbReference type="PRINTS" id="PR00241">
    <property type="entry name" value="ANGIOTENSINR"/>
</dbReference>
<evidence type="ECO:0000256" key="17">
    <source>
        <dbReference type="SAM" id="Phobius"/>
    </source>
</evidence>
<feature type="transmembrane region" description="Helical" evidence="17">
    <location>
        <begin position="268"/>
        <end position="292"/>
    </location>
</feature>
<evidence type="ECO:0000256" key="5">
    <source>
        <dbReference type="ARBA" id="ARBA00022692"/>
    </source>
</evidence>
<dbReference type="GO" id="GO:0042981">
    <property type="term" value="P:regulation of apoptotic process"/>
    <property type="evidence" value="ECO:0007669"/>
    <property type="project" value="InterPro"/>
</dbReference>
<dbReference type="RefSeq" id="XP_029113930.1">
    <property type="nucleotide sequence ID" value="XM_029258097.1"/>
</dbReference>